<sequence>MDISSTKWSSNTGVTPKNSLRSQSVLSQYKQNETNVSFSSLAIKLKDAQRAIDNTQFNQLSLSWNKGNGLASNERNEKEIAAAKWEFENLSKGQLETIALDPSGTFSNSQKVSAYEQWHVLDQMMLSDLQRNSLKHERLSDATASFEDALQTHVSSFSALSKMMVSEQYVSNAQSQFAATVNEHSKASSKNTNQSEHYYAVMVKEIFAGDEPDILSGADGMSLSNASKSPFEFLTQEDRELLSGMYEYVDQNEIDFKYIKRLASDLGDYRKHNNGKLVSNFNDGHFDASGRQLTVDFTAEDRATIDYLLSSDGLSSSKLDQGFISFMTEPGLGALSHVGSYQFLQHMVEVTGGIETSVSATDFNTFKDFSSTGERYVLSTSGEAINIPEPDVVCKNGHCEVTEKGRQNGVILEQDREVFQPAFDSKSASVEFLMQQLTDTEKHGNIWYKWLKNE</sequence>
<reference evidence="1" key="2">
    <citation type="submission" date="2015-03" db="EMBL/GenBank/DDBJ databases">
        <title>Genome sequence of Pseudoalteromonas citrea.</title>
        <authorList>
            <person name="Xie B.-B."/>
            <person name="Rong J.-C."/>
            <person name="Qin Q.-L."/>
            <person name="Zhang Y.-Z."/>
        </authorList>
    </citation>
    <scope>NUCLEOTIDE SEQUENCE</scope>
    <source>
        <strain evidence="1">DSM 8771</strain>
    </source>
</reference>
<reference evidence="1" key="1">
    <citation type="journal article" date="2012" name="J. Bacteriol.">
        <title>Genome sequences of type strains of seven species of the marine bacterium Pseudoalteromonas.</title>
        <authorList>
            <person name="Xie B.B."/>
            <person name="Shu Y.L."/>
            <person name="Qin Q.L."/>
            <person name="Rong J.C."/>
            <person name="Zhang X.Y."/>
            <person name="Chen X.L."/>
            <person name="Shi M."/>
            <person name="He H.L."/>
            <person name="Zhou B.C."/>
            <person name="Zhang Y.Z."/>
        </authorList>
    </citation>
    <scope>NUCLEOTIDE SEQUENCE</scope>
    <source>
        <strain evidence="1">DSM 8771</strain>
    </source>
</reference>
<name>A0AAD4AJL9_9GAMM</name>
<accession>A0AAD4AJL9</accession>
<evidence type="ECO:0000313" key="1">
    <source>
        <dbReference type="EMBL" id="KAF7772085.1"/>
    </source>
</evidence>
<proteinExistence type="predicted"/>
<dbReference type="RefSeq" id="WP_010362392.1">
    <property type="nucleotide sequence ID" value="NZ_AHBZ03000015.1"/>
</dbReference>
<comment type="caution">
    <text evidence="1">The sequence shown here is derived from an EMBL/GenBank/DDBJ whole genome shotgun (WGS) entry which is preliminary data.</text>
</comment>
<organism evidence="1 2">
    <name type="scientific">Pseudoalteromonas citrea</name>
    <dbReference type="NCBI Taxonomy" id="43655"/>
    <lineage>
        <taxon>Bacteria</taxon>
        <taxon>Pseudomonadati</taxon>
        <taxon>Pseudomonadota</taxon>
        <taxon>Gammaproteobacteria</taxon>
        <taxon>Alteromonadales</taxon>
        <taxon>Pseudoalteromonadaceae</taxon>
        <taxon>Pseudoalteromonas</taxon>
    </lineage>
</organism>
<evidence type="ECO:0000313" key="2">
    <source>
        <dbReference type="Proteomes" id="UP000016487"/>
    </source>
</evidence>
<protein>
    <submittedName>
        <fullName evidence="1">Uncharacterized protein</fullName>
    </submittedName>
</protein>
<gene>
    <name evidence="1" type="ORF">PCIT_a2083</name>
</gene>
<dbReference type="AlphaFoldDB" id="A0AAD4AJL9"/>
<dbReference type="Proteomes" id="UP000016487">
    <property type="component" value="Unassembled WGS sequence"/>
</dbReference>
<dbReference type="EMBL" id="AHBZ03000015">
    <property type="protein sequence ID" value="KAF7772085.1"/>
    <property type="molecule type" value="Genomic_DNA"/>
</dbReference>